<evidence type="ECO:0000313" key="1">
    <source>
        <dbReference type="EMBL" id="KAL0352170.1"/>
    </source>
</evidence>
<protein>
    <submittedName>
        <fullName evidence="1">Protein PHLOEM PROTEIN 2-LIKE A10</fullName>
    </submittedName>
</protein>
<dbReference type="PANTHER" id="PTHR21477">
    <property type="entry name" value="ZGC:172139"/>
    <property type="match status" value="1"/>
</dbReference>
<proteinExistence type="predicted"/>
<gene>
    <name evidence="1" type="ORF">Scaly_1605700</name>
</gene>
<dbReference type="InterPro" id="IPR019141">
    <property type="entry name" value="DUF2045"/>
</dbReference>
<dbReference type="AlphaFoldDB" id="A0AAW2P7P1"/>
<name>A0AAW2P7P1_9LAMI</name>
<dbReference type="PANTHER" id="PTHR21477:SF12">
    <property type="entry name" value="PROTEIN PHLOEM PROTEIN 2-LIKE A10"/>
    <property type="match status" value="1"/>
</dbReference>
<reference evidence="1" key="1">
    <citation type="submission" date="2020-06" db="EMBL/GenBank/DDBJ databases">
        <authorList>
            <person name="Li T."/>
            <person name="Hu X."/>
            <person name="Zhang T."/>
            <person name="Song X."/>
            <person name="Zhang H."/>
            <person name="Dai N."/>
            <person name="Sheng W."/>
            <person name="Hou X."/>
            <person name="Wei L."/>
        </authorList>
    </citation>
    <scope>NUCLEOTIDE SEQUENCE</scope>
    <source>
        <strain evidence="1">KEN8</strain>
        <tissue evidence="1">Leaf</tissue>
    </source>
</reference>
<accession>A0AAW2P7P1</accession>
<comment type="caution">
    <text evidence="1">The sequence shown here is derived from an EMBL/GenBank/DDBJ whole genome shotgun (WGS) entry which is preliminary data.</text>
</comment>
<organism evidence="1">
    <name type="scientific">Sesamum calycinum</name>
    <dbReference type="NCBI Taxonomy" id="2727403"/>
    <lineage>
        <taxon>Eukaryota</taxon>
        <taxon>Viridiplantae</taxon>
        <taxon>Streptophyta</taxon>
        <taxon>Embryophyta</taxon>
        <taxon>Tracheophyta</taxon>
        <taxon>Spermatophyta</taxon>
        <taxon>Magnoliopsida</taxon>
        <taxon>eudicotyledons</taxon>
        <taxon>Gunneridae</taxon>
        <taxon>Pentapetalae</taxon>
        <taxon>asterids</taxon>
        <taxon>lamiids</taxon>
        <taxon>Lamiales</taxon>
        <taxon>Pedaliaceae</taxon>
        <taxon>Sesamum</taxon>
    </lineage>
</organism>
<sequence length="353" mass="40446">MCLPESPIRVHVLKSLSTVLAKVKSQVWPHLGKREFPVETTKLEYVAIVELGTLNRLLVISWRKVRMMTSHHAPYALGDTRATIVGTKDCHPVRAPNPKMWIIQCTLAWRTPVRTRVWNQTSPQEDRWGNSVYGELSLKHRFRFSLHGKRKWSTYNASSQTKNYENTPFILRAKDKRILKLLGCLVSMAKMVSESASLITLILKDLKEFLTIDQVEIPNSLKQLQKIARSEEFSESVSPRFPGYDCWDFKRLQDKTSKSEIQEVMDLSLSADSLKTKSKVGIVDYGKNIGRIGPKNNGWVNSISSTLAVLRNRKFVLDVIGKVAFEIVRSVVEFFLWKMSELNRSVDVVVERI</sequence>
<reference evidence="1" key="2">
    <citation type="journal article" date="2024" name="Plant">
        <title>Genomic evolution and insights into agronomic trait innovations of Sesamum species.</title>
        <authorList>
            <person name="Miao H."/>
            <person name="Wang L."/>
            <person name="Qu L."/>
            <person name="Liu H."/>
            <person name="Sun Y."/>
            <person name="Le M."/>
            <person name="Wang Q."/>
            <person name="Wei S."/>
            <person name="Zheng Y."/>
            <person name="Lin W."/>
            <person name="Duan Y."/>
            <person name="Cao H."/>
            <person name="Xiong S."/>
            <person name="Wang X."/>
            <person name="Wei L."/>
            <person name="Li C."/>
            <person name="Ma Q."/>
            <person name="Ju M."/>
            <person name="Zhao R."/>
            <person name="Li G."/>
            <person name="Mu C."/>
            <person name="Tian Q."/>
            <person name="Mei H."/>
            <person name="Zhang T."/>
            <person name="Gao T."/>
            <person name="Zhang H."/>
        </authorList>
    </citation>
    <scope>NUCLEOTIDE SEQUENCE</scope>
    <source>
        <strain evidence="1">KEN8</strain>
    </source>
</reference>
<dbReference type="EMBL" id="JACGWM010000009">
    <property type="protein sequence ID" value="KAL0352170.1"/>
    <property type="molecule type" value="Genomic_DNA"/>
</dbReference>